<keyword evidence="1" id="KW-0812">Transmembrane</keyword>
<evidence type="ECO:0000313" key="2">
    <source>
        <dbReference type="EMBL" id="MPM39094.1"/>
    </source>
</evidence>
<reference evidence="2" key="1">
    <citation type="submission" date="2019-08" db="EMBL/GenBank/DDBJ databases">
        <authorList>
            <person name="Kucharzyk K."/>
            <person name="Murdoch R.W."/>
            <person name="Higgins S."/>
            <person name="Loffler F."/>
        </authorList>
    </citation>
    <scope>NUCLEOTIDE SEQUENCE</scope>
</reference>
<proteinExistence type="predicted"/>
<organism evidence="2">
    <name type="scientific">bioreactor metagenome</name>
    <dbReference type="NCBI Taxonomy" id="1076179"/>
    <lineage>
        <taxon>unclassified sequences</taxon>
        <taxon>metagenomes</taxon>
        <taxon>ecological metagenomes</taxon>
    </lineage>
</organism>
<dbReference type="AlphaFoldDB" id="A0A644ZMY0"/>
<protein>
    <submittedName>
        <fullName evidence="2">Uncharacterized protein</fullName>
    </submittedName>
</protein>
<accession>A0A644ZMY0</accession>
<name>A0A644ZMY0_9ZZZZ</name>
<comment type="caution">
    <text evidence="2">The sequence shown here is derived from an EMBL/GenBank/DDBJ whole genome shotgun (WGS) entry which is preliminary data.</text>
</comment>
<dbReference type="EMBL" id="VSSQ01008520">
    <property type="protein sequence ID" value="MPM39094.1"/>
    <property type="molecule type" value="Genomic_DNA"/>
</dbReference>
<keyword evidence="1" id="KW-1133">Transmembrane helix</keyword>
<sequence length="90" mass="10010">MPTWSLPFLSSTLDVNSESTAVEISSTAVNFVDANAVMGTIATVIIAAINKANFFFILFPPYKFFGLIYPFKMNQLQRLNVKLNTKLKST</sequence>
<keyword evidence="1" id="KW-0472">Membrane</keyword>
<gene>
    <name evidence="2" type="ORF">SDC9_85726</name>
</gene>
<evidence type="ECO:0000256" key="1">
    <source>
        <dbReference type="SAM" id="Phobius"/>
    </source>
</evidence>
<feature type="transmembrane region" description="Helical" evidence="1">
    <location>
        <begin position="36"/>
        <end position="59"/>
    </location>
</feature>